<protein>
    <submittedName>
        <fullName evidence="2">Uncharacterized protein</fullName>
    </submittedName>
</protein>
<sequence>TVSPPPSATRHRLPHSLLRRAAASRTALLRLARAPALPSSTSSSQQHTNALRHRASFVAVLVPVAGGPPPLLAGCRRRILFQSPWSLRVPSTLPVNEPLWFCLYIKFVRGTMKALMHPLQMNIKADQMKREDETDYIVWIHSSTQAERRRFIHRQISRQDSVAATINSVPGKSSRRQIRHVHPQARFIPEQNESRNHLSCHGGVEDQGEAALMKRRGGRGRRGDEMAMRRRDGDTVTLEGALQQPT</sequence>
<gene>
    <name evidence="2" type="ORF">EJB05_50530</name>
</gene>
<reference evidence="2 3" key="1">
    <citation type="journal article" date="2019" name="Sci. Rep.">
        <title>A high-quality genome of Eragrostis curvula grass provides insights into Poaceae evolution and supports new strategies to enhance forage quality.</title>
        <authorList>
            <person name="Carballo J."/>
            <person name="Santos B.A.C.M."/>
            <person name="Zappacosta D."/>
            <person name="Garbus I."/>
            <person name="Selva J.P."/>
            <person name="Gallo C.A."/>
            <person name="Diaz A."/>
            <person name="Albertini E."/>
            <person name="Caccamo M."/>
            <person name="Echenique V."/>
        </authorList>
    </citation>
    <scope>NUCLEOTIDE SEQUENCE [LARGE SCALE GENOMIC DNA]</scope>
    <source>
        <strain evidence="3">cv. Victoria</strain>
        <tissue evidence="2">Leaf</tissue>
    </source>
</reference>
<evidence type="ECO:0000256" key="1">
    <source>
        <dbReference type="SAM" id="MobiDB-lite"/>
    </source>
</evidence>
<comment type="caution">
    <text evidence="2">The sequence shown here is derived from an EMBL/GenBank/DDBJ whole genome shotgun (WGS) entry which is preliminary data.</text>
</comment>
<dbReference type="Proteomes" id="UP000324897">
    <property type="component" value="Unassembled WGS sequence"/>
</dbReference>
<feature type="non-terminal residue" evidence="2">
    <location>
        <position position="246"/>
    </location>
</feature>
<evidence type="ECO:0000313" key="3">
    <source>
        <dbReference type="Proteomes" id="UP000324897"/>
    </source>
</evidence>
<evidence type="ECO:0000313" key="2">
    <source>
        <dbReference type="EMBL" id="TVU03920.1"/>
    </source>
</evidence>
<dbReference type="Gramene" id="TVU03920">
    <property type="protein sequence ID" value="TVU03920"/>
    <property type="gene ID" value="EJB05_50530"/>
</dbReference>
<proteinExistence type="predicted"/>
<dbReference type="AlphaFoldDB" id="A0A5J9SY48"/>
<feature type="non-terminal residue" evidence="2">
    <location>
        <position position="1"/>
    </location>
</feature>
<feature type="region of interest" description="Disordered" evidence="1">
    <location>
        <begin position="215"/>
        <end position="246"/>
    </location>
</feature>
<accession>A0A5J9SY48</accession>
<dbReference type="EMBL" id="RWGY01000129">
    <property type="protein sequence ID" value="TVU03920.1"/>
    <property type="molecule type" value="Genomic_DNA"/>
</dbReference>
<name>A0A5J9SY48_9POAL</name>
<organism evidence="2 3">
    <name type="scientific">Eragrostis curvula</name>
    <name type="common">weeping love grass</name>
    <dbReference type="NCBI Taxonomy" id="38414"/>
    <lineage>
        <taxon>Eukaryota</taxon>
        <taxon>Viridiplantae</taxon>
        <taxon>Streptophyta</taxon>
        <taxon>Embryophyta</taxon>
        <taxon>Tracheophyta</taxon>
        <taxon>Spermatophyta</taxon>
        <taxon>Magnoliopsida</taxon>
        <taxon>Liliopsida</taxon>
        <taxon>Poales</taxon>
        <taxon>Poaceae</taxon>
        <taxon>PACMAD clade</taxon>
        <taxon>Chloridoideae</taxon>
        <taxon>Eragrostideae</taxon>
        <taxon>Eragrostidinae</taxon>
        <taxon>Eragrostis</taxon>
    </lineage>
</organism>
<feature type="compositionally biased region" description="Basic and acidic residues" evidence="1">
    <location>
        <begin position="221"/>
        <end position="234"/>
    </location>
</feature>
<keyword evidence="3" id="KW-1185">Reference proteome</keyword>